<dbReference type="EMBL" id="JAXIOK010000017">
    <property type="protein sequence ID" value="KAK4750608.1"/>
    <property type="molecule type" value="Genomic_DNA"/>
</dbReference>
<dbReference type="AlphaFoldDB" id="A0AAN7JQJ9"/>
<sequence length="269" mass="29996">MLSMCVSVKENMKCGSRLTDVAVAPPLQTVHVKDKRTDDSIISKTMVPGSRLVLDQARSISHFMDEQTRLSELSHGDPSRSIIERIITVSIPKGTKSNKKISRVLRVMNPSEILNRFEKHREMVKQMAYLQCRSHPRNLVDGNELLLFYGTTISCCCSSKKRRTTESVADLCNEPNCRVCRVLRLKFDMKYTRNNGIRLSKNSEVLSESAMESSDGKGVKRAVIVCRTIAGAKHGGSYLVSSTTPNDSPEDIIVHHPDAVLPCFVVVFG</sequence>
<protein>
    <submittedName>
        <fullName evidence="1">Uncharacterized protein</fullName>
    </submittedName>
</protein>
<dbReference type="PANTHER" id="PTHR31681">
    <property type="entry name" value="C2H2-LIKE ZINC FINGER PROTEIN"/>
    <property type="match status" value="1"/>
</dbReference>
<evidence type="ECO:0000313" key="1">
    <source>
        <dbReference type="EMBL" id="KAK4750608.1"/>
    </source>
</evidence>
<name>A0AAN7JQJ9_9MYRT</name>
<dbReference type="Proteomes" id="UP001345219">
    <property type="component" value="Chromosome 4"/>
</dbReference>
<accession>A0AAN7JQJ9</accession>
<reference evidence="1 2" key="1">
    <citation type="journal article" date="2023" name="Hortic Res">
        <title>Pangenome of water caltrop reveals structural variations and asymmetric subgenome divergence after allopolyploidization.</title>
        <authorList>
            <person name="Zhang X."/>
            <person name="Chen Y."/>
            <person name="Wang L."/>
            <person name="Yuan Y."/>
            <person name="Fang M."/>
            <person name="Shi L."/>
            <person name="Lu R."/>
            <person name="Comes H.P."/>
            <person name="Ma Y."/>
            <person name="Chen Y."/>
            <person name="Huang G."/>
            <person name="Zhou Y."/>
            <person name="Zheng Z."/>
            <person name="Qiu Y."/>
        </authorList>
    </citation>
    <scope>NUCLEOTIDE SEQUENCE [LARGE SCALE GENOMIC DNA]</scope>
    <source>
        <tissue evidence="1">Roots</tissue>
    </source>
</reference>
<keyword evidence="2" id="KW-1185">Reference proteome</keyword>
<comment type="caution">
    <text evidence="1">The sequence shown here is derived from an EMBL/GenBank/DDBJ whole genome shotgun (WGS) entry which is preliminary data.</text>
</comment>
<evidence type="ECO:0000313" key="2">
    <source>
        <dbReference type="Proteomes" id="UP001345219"/>
    </source>
</evidence>
<dbReference type="SUPFAM" id="SSF56399">
    <property type="entry name" value="ADP-ribosylation"/>
    <property type="match status" value="1"/>
</dbReference>
<dbReference type="PANTHER" id="PTHR31681:SF34">
    <property type="entry name" value="DUF295 DOMAIN-CONTAINING PROTEIN"/>
    <property type="match status" value="1"/>
</dbReference>
<organism evidence="1 2">
    <name type="scientific">Trapa incisa</name>
    <dbReference type="NCBI Taxonomy" id="236973"/>
    <lineage>
        <taxon>Eukaryota</taxon>
        <taxon>Viridiplantae</taxon>
        <taxon>Streptophyta</taxon>
        <taxon>Embryophyta</taxon>
        <taxon>Tracheophyta</taxon>
        <taxon>Spermatophyta</taxon>
        <taxon>Magnoliopsida</taxon>
        <taxon>eudicotyledons</taxon>
        <taxon>Gunneridae</taxon>
        <taxon>Pentapetalae</taxon>
        <taxon>rosids</taxon>
        <taxon>malvids</taxon>
        <taxon>Myrtales</taxon>
        <taxon>Lythraceae</taxon>
        <taxon>Trapa</taxon>
    </lineage>
</organism>
<gene>
    <name evidence="1" type="ORF">SAY87_004090</name>
</gene>
<proteinExistence type="predicted"/>
<dbReference type="Gene3D" id="3.90.228.10">
    <property type="match status" value="1"/>
</dbReference>